<reference evidence="8 9" key="1">
    <citation type="journal article" date="2016" name="Nat. Commun.">
        <title>Thousands of microbial genomes shed light on interconnected biogeochemical processes in an aquifer system.</title>
        <authorList>
            <person name="Anantharaman K."/>
            <person name="Brown C.T."/>
            <person name="Hug L.A."/>
            <person name="Sharon I."/>
            <person name="Castelle C.J."/>
            <person name="Probst A.J."/>
            <person name="Thomas B.C."/>
            <person name="Singh A."/>
            <person name="Wilkins M.J."/>
            <person name="Karaoz U."/>
            <person name="Brodie E.L."/>
            <person name="Williams K.H."/>
            <person name="Hubbard S.S."/>
            <person name="Banfield J.F."/>
        </authorList>
    </citation>
    <scope>NUCLEOTIDE SEQUENCE [LARGE SCALE GENOMIC DNA]</scope>
</reference>
<dbReference type="PANTHER" id="PTHR33398:SF1">
    <property type="entry name" value="SMALL RIBOSOMAL SUBUNIT PROTEIN BS20C"/>
    <property type="match status" value="1"/>
</dbReference>
<evidence type="ECO:0000256" key="2">
    <source>
        <dbReference type="ARBA" id="ARBA00022730"/>
    </source>
</evidence>
<comment type="function">
    <text evidence="7">Binds directly to 16S ribosomal RNA.</text>
</comment>
<gene>
    <name evidence="7" type="primary">rpsT</name>
    <name evidence="8" type="ORF">A2W52_00325</name>
</gene>
<dbReference type="GO" id="GO:0003735">
    <property type="term" value="F:structural constituent of ribosome"/>
    <property type="evidence" value="ECO:0007669"/>
    <property type="project" value="InterPro"/>
</dbReference>
<sequence length="90" mass="9979">MAITTSAKKANRSSERKRVFNLRRKQAIESAVKGIKKLLKEKKVEEAQKLIGAAYSAFDKAAKGHTVKKGAANRKKSRLAKLIARTKQSI</sequence>
<dbReference type="InterPro" id="IPR002583">
    <property type="entry name" value="Ribosomal_bS20"/>
</dbReference>
<dbReference type="EMBL" id="MHRJ01000016">
    <property type="protein sequence ID" value="OHA23044.1"/>
    <property type="molecule type" value="Genomic_DNA"/>
</dbReference>
<name>A0A1G2MH57_9BACT</name>
<dbReference type="GO" id="GO:0015935">
    <property type="term" value="C:small ribosomal subunit"/>
    <property type="evidence" value="ECO:0007669"/>
    <property type="project" value="TreeGrafter"/>
</dbReference>
<evidence type="ECO:0000256" key="6">
    <source>
        <dbReference type="ARBA" id="ARBA00035136"/>
    </source>
</evidence>
<comment type="caution">
    <text evidence="8">The sequence shown here is derived from an EMBL/GenBank/DDBJ whole genome shotgun (WGS) entry which is preliminary data.</text>
</comment>
<comment type="similarity">
    <text evidence="1 7">Belongs to the bacterial ribosomal protein bS20 family.</text>
</comment>
<evidence type="ECO:0000313" key="9">
    <source>
        <dbReference type="Proteomes" id="UP000176493"/>
    </source>
</evidence>
<dbReference type="SUPFAM" id="SSF46992">
    <property type="entry name" value="Ribosomal protein S20"/>
    <property type="match status" value="1"/>
</dbReference>
<evidence type="ECO:0000256" key="1">
    <source>
        <dbReference type="ARBA" id="ARBA00007634"/>
    </source>
</evidence>
<keyword evidence="3 7" id="KW-0694">RNA-binding</keyword>
<dbReference type="Pfam" id="PF01649">
    <property type="entry name" value="Ribosomal_S20p"/>
    <property type="match status" value="1"/>
</dbReference>
<dbReference type="Proteomes" id="UP000176493">
    <property type="component" value="Unassembled WGS sequence"/>
</dbReference>
<evidence type="ECO:0000256" key="3">
    <source>
        <dbReference type="ARBA" id="ARBA00022884"/>
    </source>
</evidence>
<dbReference type="HAMAP" id="MF_00500">
    <property type="entry name" value="Ribosomal_bS20"/>
    <property type="match status" value="1"/>
</dbReference>
<evidence type="ECO:0000256" key="4">
    <source>
        <dbReference type="ARBA" id="ARBA00022980"/>
    </source>
</evidence>
<dbReference type="PANTHER" id="PTHR33398">
    <property type="entry name" value="30S RIBOSOMAL PROTEIN S20"/>
    <property type="match status" value="1"/>
</dbReference>
<protein>
    <recommendedName>
        <fullName evidence="6 7">Small ribosomal subunit protein bS20</fullName>
    </recommendedName>
</protein>
<organism evidence="8 9">
    <name type="scientific">Candidatus Taylorbacteria bacterium RIFCSPHIGHO2_02_49_25</name>
    <dbReference type="NCBI Taxonomy" id="1802305"/>
    <lineage>
        <taxon>Bacteria</taxon>
        <taxon>Candidatus Tayloriibacteriota</taxon>
    </lineage>
</organism>
<dbReference type="AlphaFoldDB" id="A0A1G2MH57"/>
<evidence type="ECO:0000313" key="8">
    <source>
        <dbReference type="EMBL" id="OHA23044.1"/>
    </source>
</evidence>
<accession>A0A1G2MH57</accession>
<dbReference type="Gene3D" id="1.20.58.110">
    <property type="entry name" value="Ribosomal protein S20"/>
    <property type="match status" value="1"/>
</dbReference>
<proteinExistence type="inferred from homology"/>
<dbReference type="InterPro" id="IPR036510">
    <property type="entry name" value="Ribosomal_bS20_sf"/>
</dbReference>
<dbReference type="GO" id="GO:0006412">
    <property type="term" value="P:translation"/>
    <property type="evidence" value="ECO:0007669"/>
    <property type="project" value="UniProtKB-UniRule"/>
</dbReference>
<keyword evidence="5 7" id="KW-0687">Ribonucleoprotein</keyword>
<evidence type="ECO:0000256" key="7">
    <source>
        <dbReference type="HAMAP-Rule" id="MF_00500"/>
    </source>
</evidence>
<evidence type="ECO:0000256" key="5">
    <source>
        <dbReference type="ARBA" id="ARBA00023274"/>
    </source>
</evidence>
<keyword evidence="4 7" id="KW-0689">Ribosomal protein</keyword>
<dbReference type="NCBIfam" id="TIGR00029">
    <property type="entry name" value="S20"/>
    <property type="match status" value="1"/>
</dbReference>
<dbReference type="GO" id="GO:0070181">
    <property type="term" value="F:small ribosomal subunit rRNA binding"/>
    <property type="evidence" value="ECO:0007669"/>
    <property type="project" value="TreeGrafter"/>
</dbReference>
<keyword evidence="2 7" id="KW-0699">rRNA-binding</keyword>